<proteinExistence type="inferred from homology"/>
<dbReference type="STRING" id="44251.PDUR_19940"/>
<evidence type="ECO:0008006" key="8">
    <source>
        <dbReference type="Google" id="ProtNLM"/>
    </source>
</evidence>
<dbReference type="EMBL" id="CP009288">
    <property type="protein sequence ID" value="AIQ13925.1"/>
    <property type="molecule type" value="Genomic_DNA"/>
</dbReference>
<keyword evidence="2" id="KW-0813">Transport</keyword>
<protein>
    <recommendedName>
        <fullName evidence="8">ABC transporter substrate-binding protein</fullName>
    </recommendedName>
</protein>
<evidence type="ECO:0000256" key="3">
    <source>
        <dbReference type="ARBA" id="ARBA00022729"/>
    </source>
</evidence>
<organism evidence="6 7">
    <name type="scientific">Paenibacillus durus</name>
    <name type="common">Paenibacillus azotofixans</name>
    <dbReference type="NCBI Taxonomy" id="44251"/>
    <lineage>
        <taxon>Bacteria</taxon>
        <taxon>Bacillati</taxon>
        <taxon>Bacillota</taxon>
        <taxon>Bacilli</taxon>
        <taxon>Bacillales</taxon>
        <taxon>Paenibacillaceae</taxon>
        <taxon>Paenibacillus</taxon>
    </lineage>
</organism>
<accession>A0A089HT86</accession>
<evidence type="ECO:0000313" key="7">
    <source>
        <dbReference type="Proteomes" id="UP000029409"/>
    </source>
</evidence>
<gene>
    <name evidence="6" type="ORF">PDUR_19940</name>
</gene>
<comment type="similarity">
    <text evidence="1">Belongs to the bacterial solute-binding protein 1 family.</text>
</comment>
<dbReference type="PANTHER" id="PTHR30061:SF50">
    <property type="entry name" value="MALTOSE_MALTODEXTRIN-BINDING PERIPLASMIC PROTEIN"/>
    <property type="match status" value="1"/>
</dbReference>
<keyword evidence="7" id="KW-1185">Reference proteome</keyword>
<evidence type="ECO:0000256" key="1">
    <source>
        <dbReference type="ARBA" id="ARBA00008520"/>
    </source>
</evidence>
<dbReference type="OrthoDB" id="2585476at2"/>
<evidence type="ECO:0000313" key="6">
    <source>
        <dbReference type="EMBL" id="AIQ13925.1"/>
    </source>
</evidence>
<dbReference type="Gene3D" id="3.40.190.10">
    <property type="entry name" value="Periplasmic binding protein-like II"/>
    <property type="match status" value="1"/>
</dbReference>
<keyword evidence="3 5" id="KW-0732">Signal</keyword>
<dbReference type="GO" id="GO:0042956">
    <property type="term" value="P:maltodextrin transmembrane transport"/>
    <property type="evidence" value="ECO:0007669"/>
    <property type="project" value="TreeGrafter"/>
</dbReference>
<evidence type="ECO:0000256" key="4">
    <source>
        <dbReference type="SAM" id="MobiDB-lite"/>
    </source>
</evidence>
<dbReference type="AlphaFoldDB" id="A0A089HT86"/>
<reference evidence="6 7" key="1">
    <citation type="submission" date="2014-08" db="EMBL/GenBank/DDBJ databases">
        <title>Comparative genomics of the Paenibacillus odorifer group.</title>
        <authorList>
            <person name="den Bakker H.C."/>
            <person name="Tsai Y.-C."/>
            <person name="Martin N."/>
            <person name="Korlach J."/>
            <person name="Wiedmann M."/>
        </authorList>
    </citation>
    <scope>NUCLEOTIDE SEQUENCE [LARGE SCALE GENOMIC DNA]</scope>
    <source>
        <strain evidence="6 7">DSM 1735</strain>
    </source>
</reference>
<evidence type="ECO:0000256" key="5">
    <source>
        <dbReference type="SAM" id="SignalP"/>
    </source>
</evidence>
<feature type="region of interest" description="Disordered" evidence="4">
    <location>
        <begin position="29"/>
        <end position="54"/>
    </location>
</feature>
<dbReference type="InterPro" id="IPR006059">
    <property type="entry name" value="SBP"/>
</dbReference>
<dbReference type="eggNOG" id="COG2182">
    <property type="taxonomic scope" value="Bacteria"/>
</dbReference>
<dbReference type="GO" id="GO:1901982">
    <property type="term" value="F:maltose binding"/>
    <property type="evidence" value="ECO:0007669"/>
    <property type="project" value="TreeGrafter"/>
</dbReference>
<dbReference type="SUPFAM" id="SSF53850">
    <property type="entry name" value="Periplasmic binding protein-like II"/>
    <property type="match status" value="1"/>
</dbReference>
<feature type="signal peptide" evidence="5">
    <location>
        <begin position="1"/>
        <end position="24"/>
    </location>
</feature>
<dbReference type="Pfam" id="PF13416">
    <property type="entry name" value="SBP_bac_8"/>
    <property type="match status" value="1"/>
</dbReference>
<feature type="chain" id="PRO_5039471860" description="ABC transporter substrate-binding protein" evidence="5">
    <location>
        <begin position="25"/>
        <end position="413"/>
    </location>
</feature>
<name>A0A089HT86_PAEDU</name>
<evidence type="ECO:0000256" key="2">
    <source>
        <dbReference type="ARBA" id="ARBA00022448"/>
    </source>
</evidence>
<dbReference type="GO" id="GO:0055052">
    <property type="term" value="C:ATP-binding cassette (ABC) transporter complex, substrate-binding subunit-containing"/>
    <property type="evidence" value="ECO:0007669"/>
    <property type="project" value="TreeGrafter"/>
</dbReference>
<sequence>MLKRKNYWLLFAILLLSLTSLSPSMDLNQTDDPPVLNEDQSQSQSSSLRQKGEPAHLRISVSLSNKEFRELQKISGHYALSTGVTVELSNLGEAAGEDALMNELTIGNRPDIVMTEAHHIKELAQQGFLLPVDVYRSSPGGTPLPPLQPLLQWNGYVWGMPLDIDPYVFVYSLKVMGELGVEALPRTLDQWTRLLEQSFKKPNTYVLAMDAGSAYGVSAFLESVSSSLYPGSRDALDWIGQARSSIYLTDGQDDSVWNMLREGKIAAAVLPLSEWQESGGGDLAAEAPWLGDAVGEETLYSRTFSLSAQTRSPKAAADWLSYITSARSQLDWLAGTGRLPAAEEAYRGGLPGGDSLPFDAGSLLMGGGGLAGEPQADWSEITSAAGLLLTGKLDAAGYIKALSYSPEEEDNGL</sequence>
<dbReference type="KEGG" id="pdu:PDUR_19940"/>
<dbReference type="Proteomes" id="UP000029409">
    <property type="component" value="Chromosome"/>
</dbReference>
<dbReference type="RefSeq" id="WP_042207714.1">
    <property type="nucleotide sequence ID" value="NZ_CP009288.1"/>
</dbReference>
<dbReference type="GO" id="GO:0015768">
    <property type="term" value="P:maltose transport"/>
    <property type="evidence" value="ECO:0007669"/>
    <property type="project" value="TreeGrafter"/>
</dbReference>
<dbReference type="PANTHER" id="PTHR30061">
    <property type="entry name" value="MALTOSE-BINDING PERIPLASMIC PROTEIN"/>
    <property type="match status" value="1"/>
</dbReference>